<feature type="binding site" evidence="14">
    <location>
        <begin position="129"/>
        <end position="130"/>
    </location>
    <ligand>
        <name>NAD(+)</name>
        <dbReference type="ChEBI" id="CHEBI:57540"/>
    </ligand>
</feature>
<evidence type="ECO:0000256" key="11">
    <source>
        <dbReference type="ARBA" id="ARBA00023027"/>
    </source>
</evidence>
<evidence type="ECO:0000259" key="15">
    <source>
        <dbReference type="Pfam" id="PF01761"/>
    </source>
</evidence>
<dbReference type="UniPathway" id="UPA00053">
    <property type="reaction ID" value="UER00085"/>
</dbReference>
<evidence type="ECO:0000256" key="10">
    <source>
        <dbReference type="ARBA" id="ARBA00022833"/>
    </source>
</evidence>
<dbReference type="GO" id="GO:0046872">
    <property type="term" value="F:metal ion binding"/>
    <property type="evidence" value="ECO:0007669"/>
    <property type="project" value="UniProtKB-KW"/>
</dbReference>
<dbReference type="Pfam" id="PF01761">
    <property type="entry name" value="DHQ_synthase"/>
    <property type="match status" value="1"/>
</dbReference>
<comment type="cofactor">
    <cofactor evidence="14">
        <name>Co(2+)</name>
        <dbReference type="ChEBI" id="CHEBI:48828"/>
    </cofactor>
    <cofactor evidence="14">
        <name>Zn(2+)</name>
        <dbReference type="ChEBI" id="CHEBI:29105"/>
    </cofactor>
    <text evidence="14">Binds 1 divalent metal cation per subunit. Can use either Co(2+) or Zn(2+).</text>
</comment>
<dbReference type="Gene3D" id="3.40.50.1970">
    <property type="match status" value="1"/>
</dbReference>
<comment type="catalytic activity">
    <reaction evidence="1 14">
        <text>7-phospho-2-dehydro-3-deoxy-D-arabino-heptonate = 3-dehydroquinate + phosphate</text>
        <dbReference type="Rhea" id="RHEA:21968"/>
        <dbReference type="ChEBI" id="CHEBI:32364"/>
        <dbReference type="ChEBI" id="CHEBI:43474"/>
        <dbReference type="ChEBI" id="CHEBI:58394"/>
        <dbReference type="EC" id="4.2.3.4"/>
    </reaction>
</comment>
<evidence type="ECO:0000256" key="3">
    <source>
        <dbReference type="ARBA" id="ARBA00001947"/>
    </source>
</evidence>
<sequence>MPVISLKTPSANYDITIGSGLLRTLSSRIAKLNKGKAFRPFVVTSPEIWGLWHSQFLASFKEPPIALFLPAGETHKRMAGVEALAQQLATAGADRDSLLIAFGGGVIGDVTGFLAAIYMRGIRYVQVPTTLLAQVDSSVGGKTGVNLVAGKNLIGSFHHPQAVFADTDLLHTLPAAELRAGLQESIKAGVIYDPRLFRYLEQNATAVLSGEAAALTKVVASSVRVKADVVSKDERESGLRMILNFGHTIGHAIEAATNYKQLLHGEAVAWGSIAALNVALGRRMITGQQAERITGLILRYGPLPAFKADAAKLVALTSSDKKTRSGVRSFVLPSGIGTTQIVKDVTDAELLAATESMLLLMRAHTSKHATGAPKKRKS</sequence>
<dbReference type="PANTHER" id="PTHR43622:SF7">
    <property type="entry name" value="3-DEHYDROQUINATE SYNTHASE, CHLOROPLASTIC"/>
    <property type="match status" value="1"/>
</dbReference>
<keyword evidence="11 14" id="KW-0520">NAD</keyword>
<keyword evidence="18" id="KW-1185">Reference proteome</keyword>
<dbReference type="HAMAP" id="MF_00110">
    <property type="entry name" value="DHQ_synthase"/>
    <property type="match status" value="1"/>
</dbReference>
<proteinExistence type="inferred from homology"/>
<evidence type="ECO:0000256" key="12">
    <source>
        <dbReference type="ARBA" id="ARBA00023141"/>
    </source>
</evidence>
<dbReference type="InterPro" id="IPR050071">
    <property type="entry name" value="Dehydroquinate_synthase"/>
</dbReference>
<accession>A0A3R9NSX4</accession>
<dbReference type="NCBIfam" id="TIGR01357">
    <property type="entry name" value="aroB"/>
    <property type="match status" value="1"/>
</dbReference>
<evidence type="ECO:0000313" key="17">
    <source>
        <dbReference type="EMBL" id="RSL15988.1"/>
    </source>
</evidence>
<keyword evidence="7 14" id="KW-0028">Amino-acid biosynthesis</keyword>
<evidence type="ECO:0000256" key="6">
    <source>
        <dbReference type="ARBA" id="ARBA00013031"/>
    </source>
</evidence>
<dbReference type="OrthoDB" id="9806583at2"/>
<comment type="similarity">
    <text evidence="14">Belongs to the sugar phosphate cyclases superfamily. Dehydroquinate synthase family.</text>
</comment>
<evidence type="ECO:0000259" key="16">
    <source>
        <dbReference type="Pfam" id="PF24621"/>
    </source>
</evidence>
<keyword evidence="13 14" id="KW-0456">Lyase</keyword>
<reference evidence="17 18" key="1">
    <citation type="submission" date="2018-12" db="EMBL/GenBank/DDBJ databases">
        <title>Sequencing of bacterial isolates from soil warming experiment in Harvard Forest, Massachusetts, USA.</title>
        <authorList>
            <person name="Deangelis K."/>
        </authorList>
    </citation>
    <scope>NUCLEOTIDE SEQUENCE [LARGE SCALE GENOMIC DNA]</scope>
    <source>
        <strain evidence="17 18">EB153</strain>
    </source>
</reference>
<dbReference type="InterPro" id="IPR030960">
    <property type="entry name" value="DHQS/DOIS_N"/>
</dbReference>
<dbReference type="GO" id="GO:0009073">
    <property type="term" value="P:aromatic amino acid family biosynthetic process"/>
    <property type="evidence" value="ECO:0007669"/>
    <property type="project" value="UniProtKB-KW"/>
</dbReference>
<comment type="pathway">
    <text evidence="5 14">Metabolic intermediate biosynthesis; chorismate biosynthesis; chorismate from D-erythrose 4-phosphate and phosphoenolpyruvate: step 2/7.</text>
</comment>
<evidence type="ECO:0000256" key="13">
    <source>
        <dbReference type="ARBA" id="ARBA00023239"/>
    </source>
</evidence>
<name>A0A3R9NSX4_9BACT</name>
<dbReference type="GO" id="GO:0003856">
    <property type="term" value="F:3-dehydroquinate synthase activity"/>
    <property type="evidence" value="ECO:0007669"/>
    <property type="project" value="UniProtKB-UniRule"/>
</dbReference>
<evidence type="ECO:0000256" key="4">
    <source>
        <dbReference type="ARBA" id="ARBA00003485"/>
    </source>
</evidence>
<gene>
    <name evidence="14" type="primary">aroB</name>
    <name evidence="17" type="ORF">EDE15_1494</name>
</gene>
<keyword evidence="14" id="KW-0963">Cytoplasm</keyword>
<comment type="function">
    <text evidence="4 14">Catalyzes the conversion of 3-deoxy-D-arabino-heptulosonate 7-phosphate (DAHP) to dehydroquinate (DHQ).</text>
</comment>
<comment type="cofactor">
    <cofactor evidence="3">
        <name>Zn(2+)</name>
        <dbReference type="ChEBI" id="CHEBI:29105"/>
    </cofactor>
</comment>
<evidence type="ECO:0000256" key="1">
    <source>
        <dbReference type="ARBA" id="ARBA00001393"/>
    </source>
</evidence>
<evidence type="ECO:0000256" key="9">
    <source>
        <dbReference type="ARBA" id="ARBA00022741"/>
    </source>
</evidence>
<evidence type="ECO:0000256" key="5">
    <source>
        <dbReference type="ARBA" id="ARBA00004661"/>
    </source>
</evidence>
<dbReference type="FunFam" id="3.40.50.1970:FF:000007">
    <property type="entry name" value="Pentafunctional AROM polypeptide"/>
    <property type="match status" value="1"/>
</dbReference>
<keyword evidence="14" id="KW-0170">Cobalt</keyword>
<evidence type="ECO:0000313" key="18">
    <source>
        <dbReference type="Proteomes" id="UP000269669"/>
    </source>
</evidence>
<comment type="caution">
    <text evidence="14">Lacks conserved residue(s) required for the propagation of feature annotation.</text>
</comment>
<dbReference type="Proteomes" id="UP000269669">
    <property type="component" value="Unassembled WGS sequence"/>
</dbReference>
<dbReference type="EC" id="4.2.3.4" evidence="6 14"/>
<evidence type="ECO:0000256" key="2">
    <source>
        <dbReference type="ARBA" id="ARBA00001911"/>
    </source>
</evidence>
<dbReference type="AlphaFoldDB" id="A0A3R9NSX4"/>
<feature type="binding site" evidence="14">
    <location>
        <position position="247"/>
    </location>
    <ligand>
        <name>Zn(2+)</name>
        <dbReference type="ChEBI" id="CHEBI:29105"/>
    </ligand>
</feature>
<evidence type="ECO:0000256" key="8">
    <source>
        <dbReference type="ARBA" id="ARBA00022723"/>
    </source>
</evidence>
<protein>
    <recommendedName>
        <fullName evidence="6 14">3-dehydroquinate synthase</fullName>
        <shortName evidence="14">DHQS</shortName>
        <ecNumber evidence="6 14">4.2.3.4</ecNumber>
    </recommendedName>
</protein>
<feature type="binding site" evidence="14">
    <location>
        <position position="151"/>
    </location>
    <ligand>
        <name>NAD(+)</name>
        <dbReference type="ChEBI" id="CHEBI:57540"/>
    </ligand>
</feature>
<feature type="binding site" evidence="14">
    <location>
        <position position="142"/>
    </location>
    <ligand>
        <name>NAD(+)</name>
        <dbReference type="ChEBI" id="CHEBI:57540"/>
    </ligand>
</feature>
<dbReference type="SUPFAM" id="SSF56796">
    <property type="entry name" value="Dehydroquinate synthase-like"/>
    <property type="match status" value="1"/>
</dbReference>
<keyword evidence="12 14" id="KW-0057">Aromatic amino acid biosynthesis</keyword>
<dbReference type="CDD" id="cd08195">
    <property type="entry name" value="DHQS"/>
    <property type="match status" value="1"/>
</dbReference>
<dbReference type="EMBL" id="RSDW01000001">
    <property type="protein sequence ID" value="RSL15988.1"/>
    <property type="molecule type" value="Genomic_DNA"/>
</dbReference>
<feature type="domain" description="3-dehydroquinate synthase C-terminal" evidence="16">
    <location>
        <begin position="181"/>
        <end position="323"/>
    </location>
</feature>
<feature type="domain" description="3-dehydroquinate synthase N-terminal" evidence="15">
    <location>
        <begin position="68"/>
        <end position="179"/>
    </location>
</feature>
<dbReference type="Pfam" id="PF24621">
    <property type="entry name" value="DHQS_C"/>
    <property type="match status" value="1"/>
</dbReference>
<organism evidence="17 18">
    <name type="scientific">Edaphobacter aggregans</name>
    <dbReference type="NCBI Taxonomy" id="570835"/>
    <lineage>
        <taxon>Bacteria</taxon>
        <taxon>Pseudomonadati</taxon>
        <taxon>Acidobacteriota</taxon>
        <taxon>Terriglobia</taxon>
        <taxon>Terriglobales</taxon>
        <taxon>Acidobacteriaceae</taxon>
        <taxon>Edaphobacter</taxon>
    </lineage>
</organism>
<keyword evidence="10 14" id="KW-0862">Zinc</keyword>
<keyword evidence="8 14" id="KW-0479">Metal-binding</keyword>
<dbReference type="InterPro" id="IPR016037">
    <property type="entry name" value="DHQ_synth_AroB"/>
</dbReference>
<feature type="binding site" evidence="14">
    <location>
        <begin position="105"/>
        <end position="109"/>
    </location>
    <ligand>
        <name>NAD(+)</name>
        <dbReference type="ChEBI" id="CHEBI:57540"/>
    </ligand>
</feature>
<dbReference type="GO" id="GO:0005737">
    <property type="term" value="C:cytoplasm"/>
    <property type="evidence" value="ECO:0007669"/>
    <property type="project" value="UniProtKB-SubCell"/>
</dbReference>
<dbReference type="InterPro" id="IPR056179">
    <property type="entry name" value="DHQS_C"/>
</dbReference>
<comment type="caution">
    <text evidence="17">The sequence shown here is derived from an EMBL/GenBank/DDBJ whole genome shotgun (WGS) entry which is preliminary data.</text>
</comment>
<keyword evidence="9 14" id="KW-0547">Nucleotide-binding</keyword>
<dbReference type="PANTHER" id="PTHR43622">
    <property type="entry name" value="3-DEHYDROQUINATE SYNTHASE"/>
    <property type="match status" value="1"/>
</dbReference>
<feature type="binding site" evidence="14">
    <location>
        <position position="264"/>
    </location>
    <ligand>
        <name>Zn(2+)</name>
        <dbReference type="ChEBI" id="CHEBI:29105"/>
    </ligand>
</feature>
<comment type="cofactor">
    <cofactor evidence="2 14">
        <name>NAD(+)</name>
        <dbReference type="ChEBI" id="CHEBI:57540"/>
    </cofactor>
</comment>
<dbReference type="Gene3D" id="1.20.1090.10">
    <property type="entry name" value="Dehydroquinate synthase-like - alpha domain"/>
    <property type="match status" value="1"/>
</dbReference>
<evidence type="ECO:0000256" key="7">
    <source>
        <dbReference type="ARBA" id="ARBA00022605"/>
    </source>
</evidence>
<comment type="subcellular location">
    <subcellularLocation>
        <location evidence="14">Cytoplasm</location>
    </subcellularLocation>
</comment>
<feature type="binding site" evidence="14">
    <location>
        <position position="184"/>
    </location>
    <ligand>
        <name>Zn(2+)</name>
        <dbReference type="ChEBI" id="CHEBI:29105"/>
    </ligand>
</feature>
<dbReference type="GO" id="GO:0000166">
    <property type="term" value="F:nucleotide binding"/>
    <property type="evidence" value="ECO:0007669"/>
    <property type="project" value="UniProtKB-KW"/>
</dbReference>
<dbReference type="RefSeq" id="WP_125484663.1">
    <property type="nucleotide sequence ID" value="NZ_RSDW01000001.1"/>
</dbReference>
<dbReference type="GO" id="GO:0008652">
    <property type="term" value="P:amino acid biosynthetic process"/>
    <property type="evidence" value="ECO:0007669"/>
    <property type="project" value="UniProtKB-KW"/>
</dbReference>
<dbReference type="GO" id="GO:0009423">
    <property type="term" value="P:chorismate biosynthetic process"/>
    <property type="evidence" value="ECO:0007669"/>
    <property type="project" value="UniProtKB-UniRule"/>
</dbReference>
<evidence type="ECO:0000256" key="14">
    <source>
        <dbReference type="HAMAP-Rule" id="MF_00110"/>
    </source>
</evidence>